<dbReference type="InterPro" id="IPR036855">
    <property type="entry name" value="Znf_CCCH_sf"/>
</dbReference>
<organism evidence="7">
    <name type="scientific">Gibberella zeae</name>
    <name type="common">Wheat head blight fungus</name>
    <name type="synonym">Fusarium graminearum</name>
    <dbReference type="NCBI Taxonomy" id="5518"/>
    <lineage>
        <taxon>Eukaryota</taxon>
        <taxon>Fungi</taxon>
        <taxon>Dikarya</taxon>
        <taxon>Ascomycota</taxon>
        <taxon>Pezizomycotina</taxon>
        <taxon>Sordariomycetes</taxon>
        <taxon>Hypocreomycetidae</taxon>
        <taxon>Hypocreales</taxon>
        <taxon>Nectriaceae</taxon>
        <taxon>Fusarium</taxon>
    </lineage>
</organism>
<feature type="region of interest" description="Disordered" evidence="5">
    <location>
        <begin position="420"/>
        <end position="443"/>
    </location>
</feature>
<keyword evidence="1 4" id="KW-0479">Metal-binding</keyword>
<feature type="domain" description="C3H1-type" evidence="6">
    <location>
        <begin position="311"/>
        <end position="334"/>
    </location>
</feature>
<dbReference type="InterPro" id="IPR000571">
    <property type="entry name" value="Znf_CCCH"/>
</dbReference>
<evidence type="ECO:0000256" key="5">
    <source>
        <dbReference type="SAM" id="MobiDB-lite"/>
    </source>
</evidence>
<feature type="region of interest" description="Disordered" evidence="5">
    <location>
        <begin position="36"/>
        <end position="55"/>
    </location>
</feature>
<dbReference type="SMART" id="SM00356">
    <property type="entry name" value="ZnF_C3H1"/>
    <property type="match status" value="4"/>
</dbReference>
<dbReference type="Gene3D" id="4.10.1000.10">
    <property type="entry name" value="Zinc finger, CCCH-type"/>
    <property type="match status" value="2"/>
</dbReference>
<accession>A0A4E9E867</accession>
<dbReference type="PANTHER" id="PTHR46156">
    <property type="entry name" value="CCCH ZINGC FINGER"/>
    <property type="match status" value="1"/>
</dbReference>
<evidence type="ECO:0000259" key="6">
    <source>
        <dbReference type="PROSITE" id="PS50103"/>
    </source>
</evidence>
<keyword evidence="3 4" id="KW-0862">Zinc</keyword>
<evidence type="ECO:0000256" key="4">
    <source>
        <dbReference type="PROSITE-ProRule" id="PRU00723"/>
    </source>
</evidence>
<feature type="zinc finger region" description="C3H1-type" evidence="4">
    <location>
        <begin position="279"/>
        <end position="307"/>
    </location>
</feature>
<dbReference type="PROSITE" id="PS50103">
    <property type="entry name" value="ZF_C3H1"/>
    <property type="match status" value="4"/>
</dbReference>
<dbReference type="EMBL" id="CAAKMV010000111">
    <property type="protein sequence ID" value="VIO55355.1"/>
    <property type="molecule type" value="Genomic_DNA"/>
</dbReference>
<gene>
    <name evidence="7" type="ORF">FUG_LOCUS145542</name>
</gene>
<feature type="compositionally biased region" description="Acidic residues" evidence="5">
    <location>
        <begin position="431"/>
        <end position="443"/>
    </location>
</feature>
<protein>
    <recommendedName>
        <fullName evidence="6">C3H1-type domain-containing protein</fullName>
    </recommendedName>
</protein>
<dbReference type="Gene3D" id="6.10.250.3220">
    <property type="match status" value="1"/>
</dbReference>
<evidence type="ECO:0000256" key="2">
    <source>
        <dbReference type="ARBA" id="ARBA00022771"/>
    </source>
</evidence>
<dbReference type="GO" id="GO:0008270">
    <property type="term" value="F:zinc ion binding"/>
    <property type="evidence" value="ECO:0007669"/>
    <property type="project" value="UniProtKB-KW"/>
</dbReference>
<feature type="region of interest" description="Disordered" evidence="5">
    <location>
        <begin position="78"/>
        <end position="133"/>
    </location>
</feature>
<dbReference type="Pfam" id="PF00642">
    <property type="entry name" value="zf-CCCH"/>
    <property type="match status" value="1"/>
</dbReference>
<proteinExistence type="predicted"/>
<feature type="domain" description="C3H1-type" evidence="6">
    <location>
        <begin position="279"/>
        <end position="307"/>
    </location>
</feature>
<feature type="domain" description="C3H1-type" evidence="6">
    <location>
        <begin position="335"/>
        <end position="361"/>
    </location>
</feature>
<feature type="domain" description="C3H1-type" evidence="6">
    <location>
        <begin position="362"/>
        <end position="390"/>
    </location>
</feature>
<name>A0A4E9E867_GIBZA</name>
<keyword evidence="2 4" id="KW-0863">Zinc-finger</keyword>
<evidence type="ECO:0000256" key="1">
    <source>
        <dbReference type="ARBA" id="ARBA00022723"/>
    </source>
</evidence>
<feature type="zinc finger region" description="C3H1-type" evidence="4">
    <location>
        <begin position="311"/>
        <end position="334"/>
    </location>
</feature>
<dbReference type="AlphaFoldDB" id="A0A4E9E867"/>
<reference evidence="7" key="1">
    <citation type="submission" date="2019-04" db="EMBL/GenBank/DDBJ databases">
        <authorList>
            <person name="Melise S."/>
            <person name="Noan J."/>
            <person name="Okalmin O."/>
        </authorList>
    </citation>
    <scope>NUCLEOTIDE SEQUENCE</scope>
    <source>
        <strain evidence="7">FN9</strain>
    </source>
</reference>
<feature type="compositionally biased region" description="Low complexity" evidence="5">
    <location>
        <begin position="109"/>
        <end position="122"/>
    </location>
</feature>
<dbReference type="GO" id="GO:0005634">
    <property type="term" value="C:nucleus"/>
    <property type="evidence" value="ECO:0007669"/>
    <property type="project" value="TreeGrafter"/>
</dbReference>
<evidence type="ECO:0000256" key="3">
    <source>
        <dbReference type="ARBA" id="ARBA00022833"/>
    </source>
</evidence>
<dbReference type="SUPFAM" id="SSF90229">
    <property type="entry name" value="CCCH zinc finger"/>
    <property type="match status" value="2"/>
</dbReference>
<evidence type="ECO:0000313" key="7">
    <source>
        <dbReference type="EMBL" id="VIO55355.1"/>
    </source>
</evidence>
<dbReference type="PANTHER" id="PTHR46156:SF1">
    <property type="entry name" value="ZINC FINGER CCCH DOMAIN-CONTAINING PROTEIN 3"/>
    <property type="match status" value="1"/>
</dbReference>
<sequence length="469" mass="52029">MSEEERELLARIGQLAGLCPTFYNNTHFTDNLQGQINRHKNGQTGPRAPPNLHPAHHRRMLGFELQRRSTANAHLDNSYRHASSPYPARHNRIGRPPAAHQHKTLHLNADSSNASRSASSGAETPPGWVSRNDRHRQLINANVYERDTHNRAKAIEQTHQNKINGYRQREKTQFNEFLKHQAGASSAQTNPAGQNELTVQGVQFRVMDGGKKLVKIPGMCKVPDDVELCTLPVADAPNSSSSRTPKTATVAGVRFYRTKTGNLVASRIVNDHRRSGVVKKIDQLCKIFSTTGSCTKGPRCRYIHDPSKVALCKNILKDGQCVNGELCDLSHDMTPERTPNCLHFAKGHCAKDDCPYTHSRAPPAALVCRSFGFNGYCEKGADCTERHVFECPDFSNTGRCKIKGCKLPHRERASVLRNRTNADGEPLGDVSSDDEAADSDDVDSDEVAEFIDADSDLSDFEEQKDFLSI</sequence>
<feature type="zinc finger region" description="C3H1-type" evidence="4">
    <location>
        <begin position="335"/>
        <end position="361"/>
    </location>
</feature>
<feature type="zinc finger region" description="C3H1-type" evidence="4">
    <location>
        <begin position="362"/>
        <end position="390"/>
    </location>
</feature>